<feature type="binding site" evidence="10">
    <location>
        <position position="124"/>
    </location>
    <ligand>
        <name>UDP-N-acetyl-alpha-D-glucosamine</name>
        <dbReference type="ChEBI" id="CHEBI:57705"/>
    </ligand>
</feature>
<dbReference type="Pfam" id="PF03033">
    <property type="entry name" value="Glyco_transf_28"/>
    <property type="match status" value="1"/>
</dbReference>
<keyword evidence="6 10" id="KW-0573">Peptidoglycan synthesis</keyword>
<feature type="domain" description="Glycosyl transferase family 28 C-terminal" evidence="12">
    <location>
        <begin position="187"/>
        <end position="349"/>
    </location>
</feature>
<comment type="caution">
    <text evidence="13">The sequence shown here is derived from an EMBL/GenBank/DDBJ whole genome shotgun (WGS) entry which is preliminary data.</text>
</comment>
<dbReference type="Gene3D" id="3.40.50.2000">
    <property type="entry name" value="Glycogen Phosphorylase B"/>
    <property type="match status" value="2"/>
</dbReference>
<evidence type="ECO:0000256" key="1">
    <source>
        <dbReference type="ARBA" id="ARBA00022475"/>
    </source>
</evidence>
<dbReference type="Proteomes" id="UP000584824">
    <property type="component" value="Unassembled WGS sequence"/>
</dbReference>
<evidence type="ECO:0000256" key="9">
    <source>
        <dbReference type="ARBA" id="ARBA00023316"/>
    </source>
</evidence>
<evidence type="ECO:0000259" key="12">
    <source>
        <dbReference type="Pfam" id="PF04101"/>
    </source>
</evidence>
<evidence type="ECO:0000313" key="13">
    <source>
        <dbReference type="EMBL" id="MBB4105130.1"/>
    </source>
</evidence>
<dbReference type="InterPro" id="IPR004276">
    <property type="entry name" value="GlycoTrans_28_N"/>
</dbReference>
<proteinExistence type="inferred from homology"/>
<dbReference type="HAMAP" id="MF_00033">
    <property type="entry name" value="MurG"/>
    <property type="match status" value="1"/>
</dbReference>
<comment type="similarity">
    <text evidence="10">Belongs to the glycosyltransferase 28 family. MurG subfamily.</text>
</comment>
<comment type="subcellular location">
    <subcellularLocation>
        <location evidence="10">Cell membrane</location>
        <topology evidence="10">Peripheral membrane protein</topology>
        <orientation evidence="10">Cytoplasmic side</orientation>
    </subcellularLocation>
</comment>
<evidence type="ECO:0000256" key="7">
    <source>
        <dbReference type="ARBA" id="ARBA00023136"/>
    </source>
</evidence>
<dbReference type="GO" id="GO:0071555">
    <property type="term" value="P:cell wall organization"/>
    <property type="evidence" value="ECO:0007669"/>
    <property type="project" value="UniProtKB-KW"/>
</dbReference>
<protein>
    <recommendedName>
        <fullName evidence="10">UDP-N-acetylglucosamine--N-acetylmuramyl-(pentapeptide) pyrophosphoryl-undecaprenol N-acetylglucosamine transferase</fullName>
        <ecNumber evidence="10">2.4.1.227</ecNumber>
    </recommendedName>
    <alternativeName>
        <fullName evidence="10">Undecaprenyl-PP-MurNAc-pentapeptide-UDPGlcNAc GlcNAc transferase</fullName>
    </alternativeName>
</protein>
<organism evidence="13 14">
    <name type="scientific">Allorhizobium borbori</name>
    <dbReference type="NCBI Taxonomy" id="485907"/>
    <lineage>
        <taxon>Bacteria</taxon>
        <taxon>Pseudomonadati</taxon>
        <taxon>Pseudomonadota</taxon>
        <taxon>Alphaproteobacteria</taxon>
        <taxon>Hyphomicrobiales</taxon>
        <taxon>Rhizobiaceae</taxon>
        <taxon>Rhizobium/Agrobacterium group</taxon>
        <taxon>Allorhizobium</taxon>
    </lineage>
</organism>
<keyword evidence="7 10" id="KW-0472">Membrane</keyword>
<dbReference type="GO" id="GO:0051301">
    <property type="term" value="P:cell division"/>
    <property type="evidence" value="ECO:0007669"/>
    <property type="project" value="UniProtKB-KW"/>
</dbReference>
<comment type="catalytic activity">
    <reaction evidence="10">
        <text>di-trans,octa-cis-undecaprenyl diphospho-N-acetyl-alpha-D-muramoyl-L-alanyl-D-glutamyl-meso-2,6-diaminopimeloyl-D-alanyl-D-alanine + UDP-N-acetyl-alpha-D-glucosamine = di-trans,octa-cis-undecaprenyl diphospho-[N-acetyl-alpha-D-glucosaminyl-(1-&gt;4)]-N-acetyl-alpha-D-muramoyl-L-alanyl-D-glutamyl-meso-2,6-diaminopimeloyl-D-alanyl-D-alanine + UDP + H(+)</text>
        <dbReference type="Rhea" id="RHEA:31227"/>
        <dbReference type="ChEBI" id="CHEBI:15378"/>
        <dbReference type="ChEBI" id="CHEBI:57705"/>
        <dbReference type="ChEBI" id="CHEBI:58223"/>
        <dbReference type="ChEBI" id="CHEBI:61387"/>
        <dbReference type="ChEBI" id="CHEBI:61388"/>
        <dbReference type="EC" id="2.4.1.227"/>
    </reaction>
</comment>
<dbReference type="PANTHER" id="PTHR21015:SF22">
    <property type="entry name" value="GLYCOSYLTRANSFERASE"/>
    <property type="match status" value="1"/>
</dbReference>
<sequence length="380" mass="39816">MADKLIFLAAGGTGGHLFPAEALAHELKARGYAVHLVTDSRAERYAGKFPAEEIHIVPSATLASKNPIAVAKTAWTLWRGLTTARRILSKYRPAAIVGFGGYPTVPPLMSAVRFNIASIIHEQNAVMGRANKALAPRVKAIAGGFLPETGGTFATKTVTTGNPVRPAVIEASLEPYTPSRPGEPFHLVVFGGSQGAQFFSNAIPAAIALLPADLKARLRVTQQARAEDKDGVIAAYKSMGIPAEVSPFFTDMAARIATAHLVISRSGASTVSELSAIGRPSVLVPYPYALDHDQAANAAALAKTGGAEVIKQADLSPERLCEIITSAMNEPARLSAAAASAKLAGRPEATTELADLVVAIATGQTVEQFKTNRNNKGARP</sequence>
<evidence type="ECO:0000256" key="4">
    <source>
        <dbReference type="ARBA" id="ARBA00022679"/>
    </source>
</evidence>
<name>A0A7W6K4T1_9HYPH</name>
<gene>
    <name evidence="10" type="primary">murG</name>
    <name evidence="13" type="ORF">GGQ66_003713</name>
</gene>
<feature type="binding site" evidence="10">
    <location>
        <begin position="13"/>
        <end position="15"/>
    </location>
    <ligand>
        <name>UDP-N-acetyl-alpha-D-glucosamine</name>
        <dbReference type="ChEBI" id="CHEBI:57705"/>
    </ligand>
</feature>
<dbReference type="RefSeq" id="WP_183794304.1">
    <property type="nucleotide sequence ID" value="NZ_JACIDU010000017.1"/>
</dbReference>
<keyword evidence="14" id="KW-1185">Reference proteome</keyword>
<evidence type="ECO:0000256" key="5">
    <source>
        <dbReference type="ARBA" id="ARBA00022960"/>
    </source>
</evidence>
<dbReference type="Pfam" id="PF04101">
    <property type="entry name" value="Glyco_tran_28_C"/>
    <property type="match status" value="1"/>
</dbReference>
<dbReference type="EMBL" id="JACIDU010000017">
    <property type="protein sequence ID" value="MBB4105130.1"/>
    <property type="molecule type" value="Genomic_DNA"/>
</dbReference>
<dbReference type="NCBIfam" id="TIGR01133">
    <property type="entry name" value="murG"/>
    <property type="match status" value="1"/>
</dbReference>
<dbReference type="PANTHER" id="PTHR21015">
    <property type="entry name" value="UDP-N-ACETYLGLUCOSAMINE--N-ACETYLMURAMYL-(PENTAPEPTIDE) PYROPHOSPHORYL-UNDECAPRENOL N-ACETYLGLUCOSAMINE TRANSFERASE 1"/>
    <property type="match status" value="1"/>
</dbReference>
<comment type="pathway">
    <text evidence="10">Cell wall biogenesis; peptidoglycan biosynthesis.</text>
</comment>
<feature type="domain" description="Glycosyltransferase family 28 N-terminal" evidence="11">
    <location>
        <begin position="6"/>
        <end position="142"/>
    </location>
</feature>
<accession>A0A7W6K4T1</accession>
<evidence type="ECO:0000256" key="3">
    <source>
        <dbReference type="ARBA" id="ARBA00022676"/>
    </source>
</evidence>
<dbReference type="AlphaFoldDB" id="A0A7W6K4T1"/>
<feature type="binding site" evidence="10">
    <location>
        <position position="193"/>
    </location>
    <ligand>
        <name>UDP-N-acetyl-alpha-D-glucosamine</name>
        <dbReference type="ChEBI" id="CHEBI:57705"/>
    </ligand>
</feature>
<evidence type="ECO:0000256" key="6">
    <source>
        <dbReference type="ARBA" id="ARBA00022984"/>
    </source>
</evidence>
<dbReference type="UniPathway" id="UPA00219"/>
<keyword evidence="2 10" id="KW-0132">Cell division</keyword>
<dbReference type="SUPFAM" id="SSF53756">
    <property type="entry name" value="UDP-Glycosyltransferase/glycogen phosphorylase"/>
    <property type="match status" value="1"/>
</dbReference>
<dbReference type="GO" id="GO:0005886">
    <property type="term" value="C:plasma membrane"/>
    <property type="evidence" value="ECO:0007669"/>
    <property type="project" value="UniProtKB-SubCell"/>
</dbReference>
<keyword evidence="4 10" id="KW-0808">Transferase</keyword>
<dbReference type="CDD" id="cd03785">
    <property type="entry name" value="GT28_MurG"/>
    <property type="match status" value="1"/>
</dbReference>
<reference evidence="13 14" key="1">
    <citation type="submission" date="2020-08" db="EMBL/GenBank/DDBJ databases">
        <title>Genomic Encyclopedia of Type Strains, Phase IV (KMG-IV): sequencing the most valuable type-strain genomes for metagenomic binning, comparative biology and taxonomic classification.</title>
        <authorList>
            <person name="Goeker M."/>
        </authorList>
    </citation>
    <scope>NUCLEOTIDE SEQUENCE [LARGE SCALE GENOMIC DNA]</scope>
    <source>
        <strain evidence="13 14">DSM 26385</strain>
    </source>
</reference>
<dbReference type="GO" id="GO:0005975">
    <property type="term" value="P:carbohydrate metabolic process"/>
    <property type="evidence" value="ECO:0007669"/>
    <property type="project" value="InterPro"/>
</dbReference>
<dbReference type="EC" id="2.4.1.227" evidence="10"/>
<keyword evidence="9 10" id="KW-0961">Cell wall biogenesis/degradation</keyword>
<comment type="function">
    <text evidence="10">Cell wall formation. Catalyzes the transfer of a GlcNAc subunit on undecaprenyl-pyrophosphoryl-MurNAc-pentapeptide (lipid intermediate I) to form undecaprenyl-pyrophosphoryl-MurNAc-(pentapeptide)GlcNAc (lipid intermediate II).</text>
</comment>
<evidence type="ECO:0000256" key="2">
    <source>
        <dbReference type="ARBA" id="ARBA00022618"/>
    </source>
</evidence>
<dbReference type="GO" id="GO:0050511">
    <property type="term" value="F:undecaprenyldiphospho-muramoylpentapeptide beta-N-acetylglucosaminyltransferase activity"/>
    <property type="evidence" value="ECO:0007669"/>
    <property type="project" value="UniProtKB-UniRule"/>
</dbReference>
<evidence type="ECO:0000256" key="10">
    <source>
        <dbReference type="HAMAP-Rule" id="MF_00033"/>
    </source>
</evidence>
<keyword evidence="3 10" id="KW-0328">Glycosyltransferase</keyword>
<keyword evidence="1 10" id="KW-1003">Cell membrane</keyword>
<evidence type="ECO:0000313" key="14">
    <source>
        <dbReference type="Proteomes" id="UP000584824"/>
    </source>
</evidence>
<dbReference type="GO" id="GO:0009252">
    <property type="term" value="P:peptidoglycan biosynthetic process"/>
    <property type="evidence" value="ECO:0007669"/>
    <property type="project" value="UniProtKB-UniRule"/>
</dbReference>
<dbReference type="InterPro" id="IPR007235">
    <property type="entry name" value="Glyco_trans_28_C"/>
</dbReference>
<keyword evidence="5 10" id="KW-0133">Cell shape</keyword>
<dbReference type="GO" id="GO:0008360">
    <property type="term" value="P:regulation of cell shape"/>
    <property type="evidence" value="ECO:0007669"/>
    <property type="project" value="UniProtKB-KW"/>
</dbReference>
<evidence type="ECO:0000259" key="11">
    <source>
        <dbReference type="Pfam" id="PF03033"/>
    </source>
</evidence>
<dbReference type="InterPro" id="IPR006009">
    <property type="entry name" value="GlcNAc_MurG"/>
</dbReference>
<feature type="binding site" evidence="10">
    <location>
        <position position="294"/>
    </location>
    <ligand>
        <name>UDP-N-acetyl-alpha-D-glucosamine</name>
        <dbReference type="ChEBI" id="CHEBI:57705"/>
    </ligand>
</feature>
<keyword evidence="8 10" id="KW-0131">Cell cycle</keyword>
<feature type="binding site" evidence="10">
    <location>
        <position position="165"/>
    </location>
    <ligand>
        <name>UDP-N-acetyl-alpha-D-glucosamine</name>
        <dbReference type="ChEBI" id="CHEBI:57705"/>
    </ligand>
</feature>
<comment type="caution">
    <text evidence="10">Lacks conserved residue(s) required for the propagation of feature annotation.</text>
</comment>
<evidence type="ECO:0000256" key="8">
    <source>
        <dbReference type="ARBA" id="ARBA00023306"/>
    </source>
</evidence>